<sequence length="380" mass="39770">MKPGPLSGLKVIELAGLAPAPFACTILADLGADVIRVDRAVPGEDVLGLPDDPLTRGRRSIGVNTKTPEGVELVLTLAEKADVLVEGFRPGVAERMGLGPEQVRARNPRLVYGRVTGWGQDGPLAQSAGHDINYIGLAGALEPVGRAGERPVPPVNFLGDFGGGGLFLAMGVLAALYERTSSGQGQVVDASMVDGAALLTTQLHGMRAGGLWQGERGENLLDGGAPFYDTYQCADGRYVAVGAIEMRFWAALVQVLGLDAEELPVHLDQREWPRLRAILAEAIGKHTRDELVAKAEGTDACLTPVLSPWEAAEHPHNAARGTFVDVGGVVQPAPGPRFDRTPPATPGPPPQTGADTSAVLAELGLGDERIAALREAGAIR</sequence>
<accession>A0A2V4B1Y2</accession>
<name>A0A2V4B1Y2_9PSEU</name>
<dbReference type="Gene3D" id="3.40.50.10540">
    <property type="entry name" value="Crotonobetainyl-coa:carnitine coa-transferase, domain 1"/>
    <property type="match status" value="1"/>
</dbReference>
<comment type="caution">
    <text evidence="2">The sequence shown here is derived from an EMBL/GenBank/DDBJ whole genome shotgun (WGS) entry which is preliminary data.</text>
</comment>
<dbReference type="AlphaFoldDB" id="A0A2V4B1Y2"/>
<gene>
    <name evidence="2" type="ORF">BAY60_17130</name>
</gene>
<dbReference type="InterPro" id="IPR003673">
    <property type="entry name" value="CoA-Trfase_fam_III"/>
</dbReference>
<dbReference type="Proteomes" id="UP000249915">
    <property type="component" value="Unassembled WGS sequence"/>
</dbReference>
<evidence type="ECO:0000256" key="1">
    <source>
        <dbReference type="SAM" id="MobiDB-lite"/>
    </source>
</evidence>
<dbReference type="Gene3D" id="3.30.1540.10">
    <property type="entry name" value="formyl-coa transferase, domain 3"/>
    <property type="match status" value="1"/>
</dbReference>
<feature type="region of interest" description="Disordered" evidence="1">
    <location>
        <begin position="330"/>
        <end position="355"/>
    </location>
</feature>
<protein>
    <submittedName>
        <fullName evidence="2">Carnitine dehydratase</fullName>
    </submittedName>
</protein>
<dbReference type="InterPro" id="IPR023606">
    <property type="entry name" value="CoA-Trfase_III_dom_1_sf"/>
</dbReference>
<dbReference type="PANTHER" id="PTHR48228:SF5">
    <property type="entry name" value="ALPHA-METHYLACYL-COA RACEMASE"/>
    <property type="match status" value="1"/>
</dbReference>
<proteinExistence type="predicted"/>
<dbReference type="EMBL" id="MASW01000002">
    <property type="protein sequence ID" value="PXY28063.1"/>
    <property type="molecule type" value="Genomic_DNA"/>
</dbReference>
<dbReference type="GO" id="GO:0003824">
    <property type="term" value="F:catalytic activity"/>
    <property type="evidence" value="ECO:0007669"/>
    <property type="project" value="InterPro"/>
</dbReference>
<evidence type="ECO:0000313" key="3">
    <source>
        <dbReference type="Proteomes" id="UP000249915"/>
    </source>
</evidence>
<dbReference type="Pfam" id="PF02515">
    <property type="entry name" value="CoA_transf_3"/>
    <property type="match status" value="1"/>
</dbReference>
<dbReference type="RefSeq" id="WP_112282073.1">
    <property type="nucleotide sequence ID" value="NZ_MASW01000002.1"/>
</dbReference>
<dbReference type="PANTHER" id="PTHR48228">
    <property type="entry name" value="SUCCINYL-COA--D-CITRAMALATE COA-TRANSFERASE"/>
    <property type="match status" value="1"/>
</dbReference>
<dbReference type="OrthoDB" id="9797653at2"/>
<keyword evidence="3" id="KW-1185">Reference proteome</keyword>
<dbReference type="InterPro" id="IPR044855">
    <property type="entry name" value="CoA-Trfase_III_dom3_sf"/>
</dbReference>
<organism evidence="2 3">
    <name type="scientific">Prauserella muralis</name>
    <dbReference type="NCBI Taxonomy" id="588067"/>
    <lineage>
        <taxon>Bacteria</taxon>
        <taxon>Bacillati</taxon>
        <taxon>Actinomycetota</taxon>
        <taxon>Actinomycetes</taxon>
        <taxon>Pseudonocardiales</taxon>
        <taxon>Pseudonocardiaceae</taxon>
        <taxon>Prauserella</taxon>
    </lineage>
</organism>
<dbReference type="InterPro" id="IPR050509">
    <property type="entry name" value="CoA-transferase_III"/>
</dbReference>
<evidence type="ECO:0000313" key="2">
    <source>
        <dbReference type="EMBL" id="PXY28063.1"/>
    </source>
</evidence>
<reference evidence="2 3" key="1">
    <citation type="submission" date="2016-07" db="EMBL/GenBank/DDBJ databases">
        <title>Draft genome sequence of Prauserella muralis DSM 45305, isolated from a mould-covered wall in an indoor environment.</title>
        <authorList>
            <person name="Ruckert C."/>
            <person name="Albersmeier A."/>
            <person name="Jiang C.-L."/>
            <person name="Jiang Y."/>
            <person name="Kalinowski J."/>
            <person name="Schneider O."/>
            <person name="Winkler A."/>
            <person name="Zotchev S.B."/>
        </authorList>
    </citation>
    <scope>NUCLEOTIDE SEQUENCE [LARGE SCALE GENOMIC DNA]</scope>
    <source>
        <strain evidence="2 3">DSM 45305</strain>
    </source>
</reference>
<dbReference type="SUPFAM" id="SSF89796">
    <property type="entry name" value="CoA-transferase family III (CaiB/BaiF)"/>
    <property type="match status" value="1"/>
</dbReference>